<proteinExistence type="predicted"/>
<name>A0A8J6FTL6_ELECQ</name>
<feature type="compositionally biased region" description="Polar residues" evidence="1">
    <location>
        <begin position="66"/>
        <end position="85"/>
    </location>
</feature>
<protein>
    <submittedName>
        <fullName evidence="3">Uncharacterized protein</fullName>
    </submittedName>
</protein>
<comment type="caution">
    <text evidence="3">The sequence shown here is derived from an EMBL/GenBank/DDBJ whole genome shotgun (WGS) entry which is preliminary data.</text>
</comment>
<dbReference type="Proteomes" id="UP000770717">
    <property type="component" value="Unassembled WGS sequence"/>
</dbReference>
<keyword evidence="2" id="KW-1133">Transmembrane helix</keyword>
<evidence type="ECO:0000313" key="3">
    <source>
        <dbReference type="EMBL" id="KAG9493886.1"/>
    </source>
</evidence>
<sequence>MLLNSCCENSSTTSLFTGPFGVLTVLHFMTGFAFIGGRLIFLCSLKCPTSSADSEKCSDSSEEESQISPSHLLGSQSTPTLATIV</sequence>
<dbReference type="EMBL" id="WNTK01000001">
    <property type="protein sequence ID" value="KAG9493886.1"/>
    <property type="molecule type" value="Genomic_DNA"/>
</dbReference>
<evidence type="ECO:0000313" key="4">
    <source>
        <dbReference type="Proteomes" id="UP000770717"/>
    </source>
</evidence>
<keyword evidence="2" id="KW-0472">Membrane</keyword>
<gene>
    <name evidence="3" type="ORF">GDO78_001642</name>
</gene>
<evidence type="ECO:0000256" key="1">
    <source>
        <dbReference type="SAM" id="MobiDB-lite"/>
    </source>
</evidence>
<feature type="transmembrane region" description="Helical" evidence="2">
    <location>
        <begin position="20"/>
        <end position="41"/>
    </location>
</feature>
<reference evidence="3" key="1">
    <citation type="thesis" date="2020" institute="ProQuest LLC" country="789 East Eisenhower Parkway, Ann Arbor, MI, USA">
        <title>Comparative Genomics and Chromosome Evolution.</title>
        <authorList>
            <person name="Mudd A.B."/>
        </authorList>
    </citation>
    <scope>NUCLEOTIDE SEQUENCE</scope>
    <source>
        <strain evidence="3">HN-11 Male</strain>
        <tissue evidence="3">Kidney and liver</tissue>
    </source>
</reference>
<evidence type="ECO:0000256" key="2">
    <source>
        <dbReference type="SAM" id="Phobius"/>
    </source>
</evidence>
<dbReference type="AlphaFoldDB" id="A0A8J6FTL6"/>
<feature type="region of interest" description="Disordered" evidence="1">
    <location>
        <begin position="56"/>
        <end position="85"/>
    </location>
</feature>
<organism evidence="3 4">
    <name type="scientific">Eleutherodactylus coqui</name>
    <name type="common">Puerto Rican coqui</name>
    <dbReference type="NCBI Taxonomy" id="57060"/>
    <lineage>
        <taxon>Eukaryota</taxon>
        <taxon>Metazoa</taxon>
        <taxon>Chordata</taxon>
        <taxon>Craniata</taxon>
        <taxon>Vertebrata</taxon>
        <taxon>Euteleostomi</taxon>
        <taxon>Amphibia</taxon>
        <taxon>Batrachia</taxon>
        <taxon>Anura</taxon>
        <taxon>Neobatrachia</taxon>
        <taxon>Hyloidea</taxon>
        <taxon>Eleutherodactylidae</taxon>
        <taxon>Eleutherodactylinae</taxon>
        <taxon>Eleutherodactylus</taxon>
        <taxon>Eleutherodactylus</taxon>
    </lineage>
</organism>
<keyword evidence="4" id="KW-1185">Reference proteome</keyword>
<accession>A0A8J6FTL6</accession>
<keyword evidence="2" id="KW-0812">Transmembrane</keyword>